<evidence type="ECO:0000256" key="1">
    <source>
        <dbReference type="ARBA" id="ARBA00022676"/>
    </source>
</evidence>
<keyword evidence="4" id="KW-1185">Reference proteome</keyword>
<evidence type="ECO:0000256" key="2">
    <source>
        <dbReference type="ARBA" id="ARBA00022679"/>
    </source>
</evidence>
<dbReference type="RefSeq" id="WP_131452534.1">
    <property type="nucleotide sequence ID" value="NZ_BMJK01000001.1"/>
</dbReference>
<comment type="caution">
    <text evidence="3">The sequence shown here is derived from an EMBL/GenBank/DDBJ whole genome shotgun (WGS) entry which is preliminary data.</text>
</comment>
<keyword evidence="2 3" id="KW-0808">Transferase</keyword>
<gene>
    <name evidence="3" type="ORF">GRI62_06435</name>
</gene>
<dbReference type="AlphaFoldDB" id="A0A844ZYL0"/>
<evidence type="ECO:0000313" key="4">
    <source>
        <dbReference type="Proteomes" id="UP000460626"/>
    </source>
</evidence>
<dbReference type="InterPro" id="IPR004629">
    <property type="entry name" value="WecG_TagA_CpsF"/>
</dbReference>
<dbReference type="Proteomes" id="UP000460626">
    <property type="component" value="Unassembled WGS sequence"/>
</dbReference>
<name>A0A844ZYL0_9SPHN</name>
<dbReference type="EMBL" id="WTYH01000001">
    <property type="protein sequence ID" value="MXO93243.1"/>
    <property type="molecule type" value="Genomic_DNA"/>
</dbReference>
<evidence type="ECO:0000313" key="3">
    <source>
        <dbReference type="EMBL" id="MXO93243.1"/>
    </source>
</evidence>
<reference evidence="3 4" key="1">
    <citation type="submission" date="2019-12" db="EMBL/GenBank/DDBJ databases">
        <title>Genomic-based taxomic classification of the family Erythrobacteraceae.</title>
        <authorList>
            <person name="Xu L."/>
        </authorList>
    </citation>
    <scope>NUCLEOTIDE SEQUENCE [LARGE SCALE GENOMIC DNA]</scope>
    <source>
        <strain evidence="3 4">RC4-10-4</strain>
    </source>
</reference>
<dbReference type="CDD" id="cd06533">
    <property type="entry name" value="Glyco_transf_WecG_TagA"/>
    <property type="match status" value="1"/>
</dbReference>
<dbReference type="GO" id="GO:0016758">
    <property type="term" value="F:hexosyltransferase activity"/>
    <property type="evidence" value="ECO:0007669"/>
    <property type="project" value="TreeGrafter"/>
</dbReference>
<dbReference type="Pfam" id="PF03808">
    <property type="entry name" value="Glyco_tran_WecG"/>
    <property type="match status" value="1"/>
</dbReference>
<keyword evidence="1" id="KW-0328">Glycosyltransferase</keyword>
<dbReference type="OrthoDB" id="9771846at2"/>
<protein>
    <submittedName>
        <fullName evidence="3">WecB/TagA/CpsF family glycosyltransferase</fullName>
    </submittedName>
</protein>
<dbReference type="NCBIfam" id="TIGR00696">
    <property type="entry name" value="wecG_tagA_cpsF"/>
    <property type="match status" value="1"/>
</dbReference>
<sequence length="263" mass="29691">MPVHTNDDHLTAPRHDDPRFVVLGVPVSAVTMAEAVDRIERWAGDGTGRFVCVRDVASLMAIVDNPAISPLHRDAAMIVPDGMPLVWIGKRQGQLVERVCGPDLFEEMLRRSGRTGLNHYFYGGKPGIATKLASQFKNRFPDARVVGASTPPFRDLSETEREETLSAIAASGADVVWIGMSSPKQDVWMWENVHRLSQTLIGVGAAFDFHTGEVRRAPHWMQKNGLEWLFRLLAEPKRLWRRYLVVAPRFVWRVWRERTASEA</sequence>
<proteinExistence type="predicted"/>
<accession>A0A844ZYL0</accession>
<dbReference type="PANTHER" id="PTHR34136">
    <property type="match status" value="1"/>
</dbReference>
<dbReference type="PANTHER" id="PTHR34136:SF1">
    <property type="entry name" value="UDP-N-ACETYL-D-MANNOSAMINURONIC ACID TRANSFERASE"/>
    <property type="match status" value="1"/>
</dbReference>
<organism evidence="3 4">
    <name type="scientific">Aurantiacibacter arachoides</name>
    <dbReference type="NCBI Taxonomy" id="1850444"/>
    <lineage>
        <taxon>Bacteria</taxon>
        <taxon>Pseudomonadati</taxon>
        <taxon>Pseudomonadota</taxon>
        <taxon>Alphaproteobacteria</taxon>
        <taxon>Sphingomonadales</taxon>
        <taxon>Erythrobacteraceae</taxon>
        <taxon>Aurantiacibacter</taxon>
    </lineage>
</organism>